<dbReference type="GO" id="GO:0008732">
    <property type="term" value="F:L-allo-threonine aldolase activity"/>
    <property type="evidence" value="ECO:0007669"/>
    <property type="project" value="TreeGrafter"/>
</dbReference>
<evidence type="ECO:0000313" key="9">
    <source>
        <dbReference type="Proteomes" id="UP000297258"/>
    </source>
</evidence>
<dbReference type="InterPro" id="IPR015421">
    <property type="entry name" value="PyrdxlP-dep_Trfase_major"/>
</dbReference>
<protein>
    <submittedName>
        <fullName evidence="8">Low-specificity L-threonine aldolase</fullName>
        <ecNumber evidence="8">4.1.2.48</ecNumber>
    </submittedName>
</protein>
<dbReference type="InterPro" id="IPR015422">
    <property type="entry name" value="PyrdxlP-dep_Trfase_small"/>
</dbReference>
<evidence type="ECO:0000256" key="2">
    <source>
        <dbReference type="ARBA" id="ARBA00006966"/>
    </source>
</evidence>
<dbReference type="EC" id="4.1.2.48" evidence="8"/>
<comment type="cofactor">
    <cofactor evidence="1">
        <name>pyridoxal 5'-phosphate</name>
        <dbReference type="ChEBI" id="CHEBI:597326"/>
    </cofactor>
</comment>
<dbReference type="AlphaFoldDB" id="A0A4Y9SME4"/>
<evidence type="ECO:0000313" key="8">
    <source>
        <dbReference type="EMBL" id="TFW27611.1"/>
    </source>
</evidence>
<keyword evidence="5 8" id="KW-0456">Lyase</keyword>
<name>A0A4Y9SME4_9BURK</name>
<dbReference type="PIRSF" id="PIRSF017617">
    <property type="entry name" value="Thr_aldolase"/>
    <property type="match status" value="1"/>
</dbReference>
<evidence type="ECO:0000256" key="6">
    <source>
        <dbReference type="PIRSR" id="PIRSR017617-1"/>
    </source>
</evidence>
<keyword evidence="4" id="KW-0663">Pyridoxal phosphate</keyword>
<feature type="modified residue" description="N6-(pyridoxal phosphate)lysine" evidence="6">
    <location>
        <position position="203"/>
    </location>
</feature>
<sequence>MSKNEHWIDLRSDTVTQPCEAMRAAMAAAPVGDDVYSDDPTVNRLQEYAADLFGFEAGLFAPSGTQTNLIALMTHCGRGDEYLVGQEAHTYKYEGGGAAVLGSIQPQPIANQPDGSILLSDIEAYIKPDDMHFARTRLLALENTIGGRVLSQEYVAAATALAHAKGLRTHLDGARICNAAVKQGISLRAAAAGFDTVSVCLSKGLGAPAGSVLLGPKAFIEQGKRWRKMLGGGMRQAGVIAAPALYALEHNVQRLAEDHENAARLSRGLAEIEQLAVTTPQTNIFYVNMPEAACAPLRQTLEREGIRASIGPHTRLVTHLNVTAADVERTILTFKAFFKDWRA</sequence>
<dbReference type="PANTHER" id="PTHR48097">
    <property type="entry name" value="L-THREONINE ALDOLASE-RELATED"/>
    <property type="match status" value="1"/>
</dbReference>
<dbReference type="InterPro" id="IPR023603">
    <property type="entry name" value="Low_specificity_L-TA-like"/>
</dbReference>
<keyword evidence="9" id="KW-1185">Reference proteome</keyword>
<dbReference type="SUPFAM" id="SSF53383">
    <property type="entry name" value="PLP-dependent transferases"/>
    <property type="match status" value="1"/>
</dbReference>
<dbReference type="Proteomes" id="UP000297258">
    <property type="component" value="Unassembled WGS sequence"/>
</dbReference>
<dbReference type="EMBL" id="SPUM01000148">
    <property type="protein sequence ID" value="TFW27611.1"/>
    <property type="molecule type" value="Genomic_DNA"/>
</dbReference>
<dbReference type="GO" id="GO:0005829">
    <property type="term" value="C:cytosol"/>
    <property type="evidence" value="ECO:0007669"/>
    <property type="project" value="TreeGrafter"/>
</dbReference>
<reference evidence="8 9" key="1">
    <citation type="submission" date="2019-03" db="EMBL/GenBank/DDBJ databases">
        <title>Draft genome of Massilia hortus sp. nov., a novel bacterial species of the Oxalobacteraceae family.</title>
        <authorList>
            <person name="Peta V."/>
            <person name="Raths R."/>
            <person name="Bucking H."/>
        </authorList>
    </citation>
    <scope>NUCLEOTIDE SEQUENCE [LARGE SCALE GENOMIC DNA]</scope>
    <source>
        <strain evidence="8 9">ONC3</strain>
    </source>
</reference>
<dbReference type="Gene3D" id="3.90.1150.10">
    <property type="entry name" value="Aspartate Aminotransferase, domain 1"/>
    <property type="match status" value="1"/>
</dbReference>
<dbReference type="InterPro" id="IPR001597">
    <property type="entry name" value="ArAA_b-elim_lyase/Thr_aldolase"/>
</dbReference>
<dbReference type="GO" id="GO:0006545">
    <property type="term" value="P:glycine biosynthetic process"/>
    <property type="evidence" value="ECO:0007669"/>
    <property type="project" value="TreeGrafter"/>
</dbReference>
<gene>
    <name evidence="8" type="primary">ltaE</name>
    <name evidence="8" type="ORF">E4O92_23690</name>
</gene>
<proteinExistence type="inferred from homology"/>
<organism evidence="8 9">
    <name type="scientific">Massilia horti</name>
    <dbReference type="NCBI Taxonomy" id="2562153"/>
    <lineage>
        <taxon>Bacteria</taxon>
        <taxon>Pseudomonadati</taxon>
        <taxon>Pseudomonadota</taxon>
        <taxon>Betaproteobacteria</taxon>
        <taxon>Burkholderiales</taxon>
        <taxon>Oxalobacteraceae</taxon>
        <taxon>Telluria group</taxon>
        <taxon>Massilia</taxon>
    </lineage>
</organism>
<dbReference type="NCBIfam" id="NF041359">
    <property type="entry name" value="GntG_guanitoxin"/>
    <property type="match status" value="1"/>
</dbReference>
<evidence type="ECO:0000259" key="7">
    <source>
        <dbReference type="Pfam" id="PF01212"/>
    </source>
</evidence>
<dbReference type="OrthoDB" id="9774495at2"/>
<dbReference type="InterPro" id="IPR015424">
    <property type="entry name" value="PyrdxlP-dep_Trfase"/>
</dbReference>
<dbReference type="FunFam" id="3.40.640.10:FF:000030">
    <property type="entry name" value="Low-specificity L-threonine aldolase"/>
    <property type="match status" value="1"/>
</dbReference>
<evidence type="ECO:0000256" key="4">
    <source>
        <dbReference type="ARBA" id="ARBA00022898"/>
    </source>
</evidence>
<evidence type="ECO:0000256" key="3">
    <source>
        <dbReference type="ARBA" id="ARBA00011881"/>
    </source>
</evidence>
<dbReference type="Pfam" id="PF01212">
    <property type="entry name" value="Beta_elim_lyase"/>
    <property type="match status" value="1"/>
</dbReference>
<evidence type="ECO:0000256" key="5">
    <source>
        <dbReference type="ARBA" id="ARBA00023239"/>
    </source>
</evidence>
<comment type="subunit">
    <text evidence="3">Homotetramer.</text>
</comment>
<comment type="caution">
    <text evidence="8">The sequence shown here is derived from an EMBL/GenBank/DDBJ whole genome shotgun (WGS) entry which is preliminary data.</text>
</comment>
<evidence type="ECO:0000256" key="1">
    <source>
        <dbReference type="ARBA" id="ARBA00001933"/>
    </source>
</evidence>
<comment type="similarity">
    <text evidence="2">Belongs to the threonine aldolase family.</text>
</comment>
<dbReference type="GO" id="GO:0006567">
    <property type="term" value="P:L-threonine catabolic process"/>
    <property type="evidence" value="ECO:0007669"/>
    <property type="project" value="TreeGrafter"/>
</dbReference>
<dbReference type="Gene3D" id="3.40.640.10">
    <property type="entry name" value="Type I PLP-dependent aspartate aminotransferase-like (Major domain)"/>
    <property type="match status" value="1"/>
</dbReference>
<accession>A0A4Y9SME4</accession>
<feature type="domain" description="Aromatic amino acid beta-eliminating lyase/threonine aldolase" evidence="7">
    <location>
        <begin position="9"/>
        <end position="289"/>
    </location>
</feature>
<dbReference type="RefSeq" id="WP_135192100.1">
    <property type="nucleotide sequence ID" value="NZ_SPUM01000148.1"/>
</dbReference>
<dbReference type="PANTHER" id="PTHR48097:SF9">
    <property type="entry name" value="L-THREONINE ALDOLASE"/>
    <property type="match status" value="1"/>
</dbReference>
<dbReference type="NCBIfam" id="NF007825">
    <property type="entry name" value="PRK10534.1"/>
    <property type="match status" value="1"/>
</dbReference>